<dbReference type="PANTHER" id="PTHR30250">
    <property type="entry name" value="PST FAMILY PREDICTED COLANIC ACID TRANSPORTER"/>
    <property type="match status" value="1"/>
</dbReference>
<dbReference type="AlphaFoldDB" id="A0AAE4JUN5"/>
<keyword evidence="9" id="KW-1185">Reference proteome</keyword>
<feature type="transmembrane region" description="Helical" evidence="7">
    <location>
        <begin position="394"/>
        <end position="414"/>
    </location>
</feature>
<evidence type="ECO:0000256" key="7">
    <source>
        <dbReference type="SAM" id="Phobius"/>
    </source>
</evidence>
<keyword evidence="4 7" id="KW-0812">Transmembrane</keyword>
<sequence>MNTLLLKLKQKLSSQFIRNIGWLGAAQVLIRIFRLGTTITTARLLSPEDFGLVAIVLSLDQFIVAFSQFGISEKLAQVEEELLEDYCHTVFWLGWLINISLCLIQCLLAFPLAHFYGDPRLVLPIFILSITYLIRANSIVQGGLVLRENRLNVFAISDAVGNIATNLMTIVLALLGAGYWSLLIPQVLLAPLWVIIINKSRPWQLKQGFSIPYVKDVFNFGYNIFGLQVLSTLRGNIDNLLIGRFLGIEALGMYYFAFNSGLGISLSLLGIFNTALYPHLCAAQGQITELKARYLEGLKTIALVAFPLILLQSSLAHFYIPIIFGQKWIPAIPIVVLICLSALPRPFADAASRLLWAVGKPNIDLGWSVIFSIILTISIVLGLPAGIIGVATSVLLACIIFLPLFTLWASHYVFKSSRVSQA</sequence>
<feature type="transmembrane region" description="Helical" evidence="7">
    <location>
        <begin position="152"/>
        <end position="173"/>
    </location>
</feature>
<evidence type="ECO:0000256" key="1">
    <source>
        <dbReference type="ARBA" id="ARBA00004651"/>
    </source>
</evidence>
<feature type="transmembrane region" description="Helical" evidence="7">
    <location>
        <begin position="253"/>
        <end position="280"/>
    </location>
</feature>
<feature type="transmembrane region" description="Helical" evidence="7">
    <location>
        <begin position="328"/>
        <end position="344"/>
    </location>
</feature>
<comment type="similarity">
    <text evidence="2">Belongs to the polysaccharide synthase family.</text>
</comment>
<feature type="transmembrane region" description="Helical" evidence="7">
    <location>
        <begin position="121"/>
        <end position="140"/>
    </location>
</feature>
<keyword evidence="6 7" id="KW-0472">Membrane</keyword>
<proteinExistence type="inferred from homology"/>
<feature type="transmembrane region" description="Helical" evidence="7">
    <location>
        <begin position="301"/>
        <end position="322"/>
    </location>
</feature>
<evidence type="ECO:0000256" key="6">
    <source>
        <dbReference type="ARBA" id="ARBA00023136"/>
    </source>
</evidence>
<accession>A0AAE4JUN5</accession>
<reference evidence="9" key="1">
    <citation type="submission" date="2023-07" db="EMBL/GenBank/DDBJ databases">
        <authorList>
            <person name="Luz R."/>
            <person name="Cordeiro R."/>
            <person name="Fonseca A."/>
            <person name="Goncalves V."/>
        </authorList>
    </citation>
    <scope>NUCLEOTIDE SEQUENCE [LARGE SCALE GENOMIC DNA]</scope>
    <source>
        <strain evidence="9">BACA0444</strain>
    </source>
</reference>
<gene>
    <name evidence="8" type="ORF">RIF25_00180</name>
</gene>
<protein>
    <submittedName>
        <fullName evidence="8">Lipopolysaccharide biosynthesis protein</fullName>
    </submittedName>
</protein>
<dbReference type="PANTHER" id="PTHR30250:SF10">
    <property type="entry name" value="LIPOPOLYSACCHARIDE BIOSYNTHESIS PROTEIN WZXC"/>
    <property type="match status" value="1"/>
</dbReference>
<name>A0AAE4JUN5_9CYAN</name>
<dbReference type="Proteomes" id="UP001268256">
    <property type="component" value="Unassembled WGS sequence"/>
</dbReference>
<feature type="transmembrane region" description="Helical" evidence="7">
    <location>
        <begin position="217"/>
        <end position="233"/>
    </location>
</feature>
<feature type="transmembrane region" description="Helical" evidence="7">
    <location>
        <begin position="179"/>
        <end position="197"/>
    </location>
</feature>
<evidence type="ECO:0000313" key="9">
    <source>
        <dbReference type="Proteomes" id="UP001268256"/>
    </source>
</evidence>
<dbReference type="EMBL" id="JAVMIP010000001">
    <property type="protein sequence ID" value="MDS3859211.1"/>
    <property type="molecule type" value="Genomic_DNA"/>
</dbReference>
<evidence type="ECO:0000313" key="8">
    <source>
        <dbReference type="EMBL" id="MDS3859211.1"/>
    </source>
</evidence>
<evidence type="ECO:0000256" key="5">
    <source>
        <dbReference type="ARBA" id="ARBA00022989"/>
    </source>
</evidence>
<comment type="caution">
    <text evidence="8">The sequence shown here is derived from an EMBL/GenBank/DDBJ whole genome shotgun (WGS) entry which is preliminary data.</text>
</comment>
<dbReference type="InterPro" id="IPR050833">
    <property type="entry name" value="Poly_Biosynth_Transport"/>
</dbReference>
<evidence type="ECO:0000256" key="2">
    <source>
        <dbReference type="ARBA" id="ARBA00007430"/>
    </source>
</evidence>
<comment type="subcellular location">
    <subcellularLocation>
        <location evidence="1">Cell membrane</location>
        <topology evidence="1">Multi-pass membrane protein</topology>
    </subcellularLocation>
</comment>
<dbReference type="Pfam" id="PF13440">
    <property type="entry name" value="Polysacc_synt_3"/>
    <property type="match status" value="1"/>
</dbReference>
<evidence type="ECO:0000256" key="4">
    <source>
        <dbReference type="ARBA" id="ARBA00022692"/>
    </source>
</evidence>
<feature type="transmembrane region" description="Helical" evidence="7">
    <location>
        <begin position="365"/>
        <end position="388"/>
    </location>
</feature>
<dbReference type="GO" id="GO:0005886">
    <property type="term" value="C:plasma membrane"/>
    <property type="evidence" value="ECO:0007669"/>
    <property type="project" value="UniProtKB-SubCell"/>
</dbReference>
<organism evidence="8 9">
    <name type="scientific">Pseudocalidococcus azoricus BACA0444</name>
    <dbReference type="NCBI Taxonomy" id="2918990"/>
    <lineage>
        <taxon>Bacteria</taxon>
        <taxon>Bacillati</taxon>
        <taxon>Cyanobacteriota</taxon>
        <taxon>Cyanophyceae</taxon>
        <taxon>Acaryochloridales</taxon>
        <taxon>Thermosynechococcaceae</taxon>
        <taxon>Pseudocalidococcus</taxon>
        <taxon>Pseudocalidococcus azoricus</taxon>
    </lineage>
</organism>
<evidence type="ECO:0000256" key="3">
    <source>
        <dbReference type="ARBA" id="ARBA00022475"/>
    </source>
</evidence>
<dbReference type="CDD" id="cd13127">
    <property type="entry name" value="MATE_tuaB_like"/>
    <property type="match status" value="1"/>
</dbReference>
<keyword evidence="5 7" id="KW-1133">Transmembrane helix</keyword>
<keyword evidence="3" id="KW-1003">Cell membrane</keyword>
<dbReference type="RefSeq" id="WP_322876550.1">
    <property type="nucleotide sequence ID" value="NZ_JAVMIP010000001.1"/>
</dbReference>
<feature type="transmembrane region" description="Helical" evidence="7">
    <location>
        <begin position="92"/>
        <end position="115"/>
    </location>
</feature>